<proteinExistence type="predicted"/>
<keyword evidence="3" id="KW-0804">Transcription</keyword>
<evidence type="ECO:0000256" key="3">
    <source>
        <dbReference type="ARBA" id="ARBA00023163"/>
    </source>
</evidence>
<feature type="domain" description="HTH tetR-type" evidence="5">
    <location>
        <begin position="52"/>
        <end position="112"/>
    </location>
</feature>
<dbReference type="Pfam" id="PF00440">
    <property type="entry name" value="TetR_N"/>
    <property type="match status" value="1"/>
</dbReference>
<reference evidence="6 7" key="1">
    <citation type="submission" date="2014-07" db="EMBL/GenBank/DDBJ databases">
        <title>Draft genome sequence of Thalassospira profundimaris PR54-5.</title>
        <authorList>
            <person name="Lai Q."/>
            <person name="Shao Z."/>
        </authorList>
    </citation>
    <scope>NUCLEOTIDE SEQUENCE [LARGE SCALE GENOMIC DNA]</scope>
    <source>
        <strain evidence="6 7">PR54-5</strain>
    </source>
</reference>
<dbReference type="InterPro" id="IPR001647">
    <property type="entry name" value="HTH_TetR"/>
</dbReference>
<protein>
    <submittedName>
        <fullName evidence="6">TetR family transcriptional regulator</fullName>
    </submittedName>
</protein>
<gene>
    <name evidence="6" type="ORF">TH30_17075</name>
</gene>
<dbReference type="InterPro" id="IPR011075">
    <property type="entry name" value="TetR_C"/>
</dbReference>
<evidence type="ECO:0000259" key="5">
    <source>
        <dbReference type="PROSITE" id="PS50977"/>
    </source>
</evidence>
<dbReference type="PROSITE" id="PS50977">
    <property type="entry name" value="HTH_TETR_2"/>
    <property type="match status" value="1"/>
</dbReference>
<organism evidence="6 7">
    <name type="scientific">Thalassospira profundimaris</name>
    <dbReference type="NCBI Taxonomy" id="502049"/>
    <lineage>
        <taxon>Bacteria</taxon>
        <taxon>Pseudomonadati</taxon>
        <taxon>Pseudomonadota</taxon>
        <taxon>Alphaproteobacteria</taxon>
        <taxon>Rhodospirillales</taxon>
        <taxon>Thalassospiraceae</taxon>
        <taxon>Thalassospira</taxon>
    </lineage>
</organism>
<accession>A0A367WTD0</accession>
<feature type="DNA-binding region" description="H-T-H motif" evidence="4">
    <location>
        <begin position="75"/>
        <end position="94"/>
    </location>
</feature>
<dbReference type="PANTHER" id="PTHR47506:SF6">
    <property type="entry name" value="HTH-TYPE TRANSCRIPTIONAL REPRESSOR NEMR"/>
    <property type="match status" value="1"/>
</dbReference>
<comment type="caution">
    <text evidence="6">The sequence shown here is derived from an EMBL/GenBank/DDBJ whole genome shotgun (WGS) entry which is preliminary data.</text>
</comment>
<keyword evidence="1" id="KW-0805">Transcription regulation</keyword>
<dbReference type="OrthoDB" id="9809772at2"/>
<dbReference type="EMBL" id="JPWI01000012">
    <property type="protein sequence ID" value="RCK43702.1"/>
    <property type="molecule type" value="Genomic_DNA"/>
</dbReference>
<dbReference type="PANTHER" id="PTHR47506">
    <property type="entry name" value="TRANSCRIPTIONAL REGULATORY PROTEIN"/>
    <property type="match status" value="1"/>
</dbReference>
<dbReference type="Pfam" id="PF16925">
    <property type="entry name" value="TetR_C_13"/>
    <property type="match status" value="1"/>
</dbReference>
<dbReference type="PRINTS" id="PR00455">
    <property type="entry name" value="HTHTETR"/>
</dbReference>
<dbReference type="Proteomes" id="UP000252255">
    <property type="component" value="Unassembled WGS sequence"/>
</dbReference>
<dbReference type="RefSeq" id="WP_114099350.1">
    <property type="nucleotide sequence ID" value="NZ_JPWI01000012.1"/>
</dbReference>
<dbReference type="InterPro" id="IPR009057">
    <property type="entry name" value="Homeodomain-like_sf"/>
</dbReference>
<keyword evidence="2 4" id="KW-0238">DNA-binding</keyword>
<evidence type="ECO:0000256" key="4">
    <source>
        <dbReference type="PROSITE-ProRule" id="PRU00335"/>
    </source>
</evidence>
<dbReference type="GO" id="GO:0003677">
    <property type="term" value="F:DNA binding"/>
    <property type="evidence" value="ECO:0007669"/>
    <property type="project" value="UniProtKB-UniRule"/>
</dbReference>
<evidence type="ECO:0000313" key="7">
    <source>
        <dbReference type="Proteomes" id="UP000252255"/>
    </source>
</evidence>
<dbReference type="AlphaFoldDB" id="A0A367WTD0"/>
<evidence type="ECO:0000313" key="6">
    <source>
        <dbReference type="EMBL" id="RCK43702.1"/>
    </source>
</evidence>
<sequence>MSKEPFSISAALSRITRPDDHYDEGTLEVDESMELEELANGALVPKRVRDPDLTRQKLLDAAFGEVRRAGFGGASIANILDVSGCTKGALYHHFAGKAKLVNAVIEECLPGYVDAVWLAELEDVDDILPVMMAQVDRLGREDAPELLEGGCPLARLASGAGELDEGLRKRIDGVYRYWRRGLASHLGKAQFNKTVRTDVEPSAVAEFMIASLHGFLTRPPALRNRETQDAFAREFARYLNNLRPVA</sequence>
<dbReference type="InterPro" id="IPR036271">
    <property type="entry name" value="Tet_transcr_reg_TetR-rel_C_sf"/>
</dbReference>
<evidence type="ECO:0000256" key="1">
    <source>
        <dbReference type="ARBA" id="ARBA00023015"/>
    </source>
</evidence>
<name>A0A367WTD0_9PROT</name>
<dbReference type="SUPFAM" id="SSF46689">
    <property type="entry name" value="Homeodomain-like"/>
    <property type="match status" value="1"/>
</dbReference>
<dbReference type="SUPFAM" id="SSF48498">
    <property type="entry name" value="Tetracyclin repressor-like, C-terminal domain"/>
    <property type="match status" value="1"/>
</dbReference>
<dbReference type="Gene3D" id="1.10.357.10">
    <property type="entry name" value="Tetracycline Repressor, domain 2"/>
    <property type="match status" value="1"/>
</dbReference>
<evidence type="ECO:0000256" key="2">
    <source>
        <dbReference type="ARBA" id="ARBA00023125"/>
    </source>
</evidence>